<name>A0A371G4Z1_MUCPR</name>
<dbReference type="InterPro" id="IPR019376">
    <property type="entry name" value="Myeloid_leukemia_factor"/>
</dbReference>
<evidence type="ECO:0000313" key="6">
    <source>
        <dbReference type="EMBL" id="RDX85541.1"/>
    </source>
</evidence>
<sequence>MQGRGGGRDPFFDFGNPFDGFGGFGTFGPSRSLLPNFFGGRNPFDDPFFTRPFGSTFHFTPFGLSGNIFPPLVHPSGFHEHQAPERIKSSGPIIEELNSDDEKEDAKEEEEEEKENPRKHARSHNEPSIEHPGDEAECNVSLEFNTRCFCSHKSGKRRKYLQHEIEHNRFNNTGPKLPPHNFSFYSSTITYGGANGTYYTSSKTRRTDSDGVSFEECKEADSATRQATHVISRGIHSKGNSVSRKLNSNGKVETMQTLYNLNEVSLKVLGCGIVDELPAFEEAWKGKAQNYLPGWTGSVGEFPFCYLRIM</sequence>
<reference evidence="6" key="1">
    <citation type="submission" date="2018-05" db="EMBL/GenBank/DDBJ databases">
        <title>Draft genome of Mucuna pruriens seed.</title>
        <authorList>
            <person name="Nnadi N.E."/>
            <person name="Vos R."/>
            <person name="Hasami M.H."/>
            <person name="Devisetty U.K."/>
            <person name="Aguiy J.C."/>
        </authorList>
    </citation>
    <scope>NUCLEOTIDE SEQUENCE [LARGE SCALE GENOMIC DNA]</scope>
    <source>
        <strain evidence="6">JCA_2017</strain>
    </source>
</reference>
<feature type="compositionally biased region" description="Acidic residues" evidence="5">
    <location>
        <begin position="97"/>
        <end position="114"/>
    </location>
</feature>
<keyword evidence="4" id="KW-0597">Phosphoprotein</keyword>
<proteinExistence type="inferred from homology"/>
<feature type="non-terminal residue" evidence="6">
    <location>
        <position position="1"/>
    </location>
</feature>
<dbReference type="PANTHER" id="PTHR13105">
    <property type="entry name" value="MYELOID LEUKEMIA FACTOR"/>
    <property type="match status" value="1"/>
</dbReference>
<gene>
    <name evidence="6" type="ORF">CR513_33251</name>
</gene>
<dbReference type="Pfam" id="PF10248">
    <property type="entry name" value="Mlf1IP"/>
    <property type="match status" value="1"/>
</dbReference>
<dbReference type="STRING" id="157652.A0A371G4Z1"/>
<feature type="compositionally biased region" description="Basic and acidic residues" evidence="5">
    <location>
        <begin position="77"/>
        <end position="88"/>
    </location>
</feature>
<keyword evidence="3" id="KW-0963">Cytoplasm</keyword>
<protein>
    <submittedName>
        <fullName evidence="6">Uncharacterized protein</fullName>
    </submittedName>
</protein>
<evidence type="ECO:0000256" key="4">
    <source>
        <dbReference type="ARBA" id="ARBA00022553"/>
    </source>
</evidence>
<dbReference type="OrthoDB" id="8707547at2759"/>
<feature type="region of interest" description="Disordered" evidence="5">
    <location>
        <begin position="75"/>
        <end position="134"/>
    </location>
</feature>
<dbReference type="GO" id="GO:0005737">
    <property type="term" value="C:cytoplasm"/>
    <property type="evidence" value="ECO:0007669"/>
    <property type="project" value="UniProtKB-SubCell"/>
</dbReference>
<accession>A0A371G4Z1</accession>
<organism evidence="6 7">
    <name type="scientific">Mucuna pruriens</name>
    <name type="common">Velvet bean</name>
    <name type="synonym">Dolichos pruriens</name>
    <dbReference type="NCBI Taxonomy" id="157652"/>
    <lineage>
        <taxon>Eukaryota</taxon>
        <taxon>Viridiplantae</taxon>
        <taxon>Streptophyta</taxon>
        <taxon>Embryophyta</taxon>
        <taxon>Tracheophyta</taxon>
        <taxon>Spermatophyta</taxon>
        <taxon>Magnoliopsida</taxon>
        <taxon>eudicotyledons</taxon>
        <taxon>Gunneridae</taxon>
        <taxon>Pentapetalae</taxon>
        <taxon>rosids</taxon>
        <taxon>fabids</taxon>
        <taxon>Fabales</taxon>
        <taxon>Fabaceae</taxon>
        <taxon>Papilionoideae</taxon>
        <taxon>50 kb inversion clade</taxon>
        <taxon>NPAAA clade</taxon>
        <taxon>indigoferoid/millettioid clade</taxon>
        <taxon>Phaseoleae</taxon>
        <taxon>Mucuna</taxon>
    </lineage>
</organism>
<dbReference type="EMBL" id="QJKJ01006767">
    <property type="protein sequence ID" value="RDX85541.1"/>
    <property type="molecule type" value="Genomic_DNA"/>
</dbReference>
<feature type="compositionally biased region" description="Basic and acidic residues" evidence="5">
    <location>
        <begin position="115"/>
        <end position="134"/>
    </location>
</feature>
<evidence type="ECO:0000256" key="1">
    <source>
        <dbReference type="ARBA" id="ARBA00004496"/>
    </source>
</evidence>
<dbReference type="AlphaFoldDB" id="A0A371G4Z1"/>
<dbReference type="Proteomes" id="UP000257109">
    <property type="component" value="Unassembled WGS sequence"/>
</dbReference>
<evidence type="ECO:0000313" key="7">
    <source>
        <dbReference type="Proteomes" id="UP000257109"/>
    </source>
</evidence>
<comment type="subcellular location">
    <subcellularLocation>
        <location evidence="1">Cytoplasm</location>
    </subcellularLocation>
</comment>
<keyword evidence="7" id="KW-1185">Reference proteome</keyword>
<comment type="similarity">
    <text evidence="2">Belongs to the MLF family.</text>
</comment>
<evidence type="ECO:0000256" key="2">
    <source>
        <dbReference type="ARBA" id="ARBA00008332"/>
    </source>
</evidence>
<comment type="caution">
    <text evidence="6">The sequence shown here is derived from an EMBL/GenBank/DDBJ whole genome shotgun (WGS) entry which is preliminary data.</text>
</comment>
<evidence type="ECO:0000256" key="5">
    <source>
        <dbReference type="SAM" id="MobiDB-lite"/>
    </source>
</evidence>
<evidence type="ECO:0000256" key="3">
    <source>
        <dbReference type="ARBA" id="ARBA00022490"/>
    </source>
</evidence>